<proteinExistence type="predicted"/>
<sequence>MADNKEVAAGNAIRPYVKATVRSTHPHLRFKAIGLYVKSGAGLKQLSGQQDEGNLFPNLIEQEARNVAFPTDDTPLDVYIGDPEGDEGAEGTFVLRIDKKEGGREPDADMYASITYDVPHSQGDLQHYMTIVETEPNVDLLKYDERLSDAYSSNWSHKMLGANYPIYHTYQTMAQPFIVKAQMKQDLNHGELDIELAEPGDEDNVYQREPYFVVAPLPNLSRTVQESVLAFDAKPEIWEVNDPEESTMMNFIVSHPDIILRNPHHFLLTGVVGDNPTERVYLDNPGVAYFLSTINSKSRGSLVYEILSRANDDNPDYVVGRRDRPYLVISWEVNPGIEPTDQEEEDGDPRYKFSAVILRADSPGFPTRGYSQKRLFEKLSHIILAKETHEWEYGLPDGVRFKLKLRVKPRNEHMAEIEKDASFLKGFESAATKYANENGENRFRLNAHHEPAILDVFIEQIDVYEEASVNRTYASPTLFVPSSGYYWENYNALLEINNQLRRISNWEESDVYSLVENSNRSIVKLQRVYTSPEKHRDVLGLNNHVVIPDKFDIFDCTLGYGGEAFRTVYTIQGNGNDGYGRSASTQREYFATMCNISQMHSTVVHEWMRDGSPRADGEAVARFLQDANVEASIVAGDMIESAHPVLNDAVLSIKQYRSFGRPNVATSIVYSRRVPGEQAFTDGKPAVRVTFASRIQGLRADWGSALSVGWKGISEGQHAGSDRPNAAQSWSFSRLAKREEEGRAVRVRIGFDKATGTGSLKTIELSVYAYPAADGTEDYVASGALITVPEVKVIQAIKPEETPAEGEAAPMEVDVVEDIDSDSEAEDDMDKPRPRPVNYDQRSDNLYLEKENEVLASQFCILEAYTSGSERCFVALHFTGASQGTEAELFAAAASTYREVERLLQMTLRSAGIQQEPAQEAFC</sequence>
<keyword evidence="3" id="KW-1185">Reference proteome</keyword>
<evidence type="ECO:0000313" key="3">
    <source>
        <dbReference type="Proteomes" id="UP000271241"/>
    </source>
</evidence>
<reference evidence="3" key="1">
    <citation type="journal article" date="2018" name="Nat. Microbiol.">
        <title>Leveraging single-cell genomics to expand the fungal tree of life.</title>
        <authorList>
            <person name="Ahrendt S.R."/>
            <person name="Quandt C.A."/>
            <person name="Ciobanu D."/>
            <person name="Clum A."/>
            <person name="Salamov A."/>
            <person name="Andreopoulos B."/>
            <person name="Cheng J.F."/>
            <person name="Woyke T."/>
            <person name="Pelin A."/>
            <person name="Henrissat B."/>
            <person name="Reynolds N.K."/>
            <person name="Benny G.L."/>
            <person name="Smith M.E."/>
            <person name="James T.Y."/>
            <person name="Grigoriev I.V."/>
        </authorList>
    </citation>
    <scope>NUCLEOTIDE SEQUENCE [LARGE SCALE GENOMIC DNA]</scope>
    <source>
        <strain evidence="3">RSA 1356</strain>
    </source>
</reference>
<evidence type="ECO:0000256" key="1">
    <source>
        <dbReference type="SAM" id="MobiDB-lite"/>
    </source>
</evidence>
<evidence type="ECO:0000313" key="2">
    <source>
        <dbReference type="EMBL" id="RKP07050.1"/>
    </source>
</evidence>
<feature type="region of interest" description="Disordered" evidence="1">
    <location>
        <begin position="821"/>
        <end position="840"/>
    </location>
</feature>
<dbReference type="Proteomes" id="UP000271241">
    <property type="component" value="Unassembled WGS sequence"/>
</dbReference>
<dbReference type="OrthoDB" id="10659961at2759"/>
<dbReference type="AlphaFoldDB" id="A0A4P9XP68"/>
<name>A0A4P9XP68_9FUNG</name>
<accession>A0A4P9XP68</accession>
<organism evidence="2 3">
    <name type="scientific">Thamnocephalis sphaerospora</name>
    <dbReference type="NCBI Taxonomy" id="78915"/>
    <lineage>
        <taxon>Eukaryota</taxon>
        <taxon>Fungi</taxon>
        <taxon>Fungi incertae sedis</taxon>
        <taxon>Zoopagomycota</taxon>
        <taxon>Zoopagomycotina</taxon>
        <taxon>Zoopagomycetes</taxon>
        <taxon>Zoopagales</taxon>
        <taxon>Sigmoideomycetaceae</taxon>
        <taxon>Thamnocephalis</taxon>
    </lineage>
</organism>
<dbReference type="EMBL" id="KZ992775">
    <property type="protein sequence ID" value="RKP07050.1"/>
    <property type="molecule type" value="Genomic_DNA"/>
</dbReference>
<gene>
    <name evidence="2" type="ORF">THASP1DRAFT_31141</name>
</gene>
<protein>
    <submittedName>
        <fullName evidence="2">Uncharacterized protein</fullName>
    </submittedName>
</protein>